<dbReference type="Gramene" id="TraesCS6A02G103700.1">
    <property type="protein sequence ID" value="TraesCS6A02G103700.1"/>
    <property type="gene ID" value="TraesCS6A02G103700"/>
</dbReference>
<evidence type="ECO:0000256" key="1">
    <source>
        <dbReference type="SAM" id="MobiDB-lite"/>
    </source>
</evidence>
<dbReference type="Gramene" id="TraesCS6A03G0241200.1">
    <property type="protein sequence ID" value="TraesCS6A03G0241200.1.CDS"/>
    <property type="gene ID" value="TraesCS6A03G0241200"/>
</dbReference>
<sequence length="112" mass="12352">MVREPTSSMEAVARGSSSSMEGGHLIGKVLELQIGVAVAITMQMQVVPKDLAKPKAQRWGCNLKKKETQIQVEKDAPPRDGNLETRRSVRLVKKKTKEQGRQQPIPCCLESA</sequence>
<dbReference type="Gramene" id="TraesARI6A03G03225590.1">
    <property type="protein sequence ID" value="TraesARI6A03G03225590.1"/>
    <property type="gene ID" value="TraesARI6A03G03225590"/>
</dbReference>
<dbReference type="Gramene" id="TraesRN6A0100207400.1">
    <property type="protein sequence ID" value="TraesRN6A0100207400.1"/>
    <property type="gene ID" value="TraesRN6A0100207400"/>
</dbReference>
<dbReference type="Proteomes" id="UP000019116">
    <property type="component" value="Chromosome 6A"/>
</dbReference>
<accession>A0A3B6NLI5</accession>
<dbReference type="RefSeq" id="XP_044406177.1">
    <property type="nucleotide sequence ID" value="XM_044550242.1"/>
</dbReference>
<dbReference type="Gramene" id="TraesCAD_scaffold_012349_01G000300.1">
    <property type="protein sequence ID" value="TraesCAD_scaffold_012349_01G000300.1"/>
    <property type="gene ID" value="TraesCAD_scaffold_012349_01G000300"/>
</dbReference>
<evidence type="ECO:0000313" key="2">
    <source>
        <dbReference type="EnsemblPlants" id="TraesCS6A02G103700.1"/>
    </source>
</evidence>
<evidence type="ECO:0000313" key="3">
    <source>
        <dbReference type="Proteomes" id="UP000019116"/>
    </source>
</evidence>
<reference evidence="2" key="2">
    <citation type="submission" date="2018-10" db="UniProtKB">
        <authorList>
            <consortium name="EnsemblPlants"/>
        </authorList>
    </citation>
    <scope>IDENTIFICATION</scope>
</reference>
<dbReference type="GeneID" id="123130319"/>
<reference evidence="2" key="1">
    <citation type="submission" date="2018-08" db="EMBL/GenBank/DDBJ databases">
        <authorList>
            <person name="Rossello M."/>
        </authorList>
    </citation>
    <scope>NUCLEOTIDE SEQUENCE [LARGE SCALE GENOMIC DNA]</scope>
    <source>
        <strain evidence="2">cv. Chinese Spring</strain>
    </source>
</reference>
<feature type="region of interest" description="Disordered" evidence="1">
    <location>
        <begin position="1"/>
        <end position="22"/>
    </location>
</feature>
<dbReference type="Gramene" id="TraesJAG6A03G03264840.1">
    <property type="protein sequence ID" value="TraesJAG6A03G03264840.1"/>
    <property type="gene ID" value="TraesJAG6A03G03264840"/>
</dbReference>
<keyword evidence="3" id="KW-1185">Reference proteome</keyword>
<feature type="compositionally biased region" description="Polar residues" evidence="1">
    <location>
        <begin position="1"/>
        <end position="20"/>
    </location>
</feature>
<proteinExistence type="predicted"/>
<dbReference type="Gramene" id="TraesSYM6A03G03210770.1">
    <property type="protein sequence ID" value="TraesSYM6A03G03210770.1"/>
    <property type="gene ID" value="TraesSYM6A03G03210770"/>
</dbReference>
<dbReference type="AlphaFoldDB" id="A0A3B6NLI5"/>
<name>A0A3B6NLI5_WHEAT</name>
<organism evidence="2">
    <name type="scientific">Triticum aestivum</name>
    <name type="common">Wheat</name>
    <dbReference type="NCBI Taxonomy" id="4565"/>
    <lineage>
        <taxon>Eukaryota</taxon>
        <taxon>Viridiplantae</taxon>
        <taxon>Streptophyta</taxon>
        <taxon>Embryophyta</taxon>
        <taxon>Tracheophyta</taxon>
        <taxon>Spermatophyta</taxon>
        <taxon>Magnoliopsida</taxon>
        <taxon>Liliopsida</taxon>
        <taxon>Poales</taxon>
        <taxon>Poaceae</taxon>
        <taxon>BOP clade</taxon>
        <taxon>Pooideae</taxon>
        <taxon>Triticodae</taxon>
        <taxon>Triticeae</taxon>
        <taxon>Triticinae</taxon>
        <taxon>Triticum</taxon>
    </lineage>
</organism>
<protein>
    <submittedName>
        <fullName evidence="2">Uncharacterized protein</fullName>
    </submittedName>
</protein>
<feature type="region of interest" description="Disordered" evidence="1">
    <location>
        <begin position="93"/>
        <end position="112"/>
    </location>
</feature>
<gene>
    <name evidence="2" type="primary">LOC123130319</name>
</gene>
<dbReference type="Gramene" id="TraesLAC6A03G03224620.1">
    <property type="protein sequence ID" value="TraesLAC6A03G03224620.1"/>
    <property type="gene ID" value="TraesLAC6A03G03224620"/>
</dbReference>
<dbReference type="Gramene" id="TraesROB_scaffold_061743_01G000100.1">
    <property type="protein sequence ID" value="TraesROB_scaffold_061743_01G000100.1"/>
    <property type="gene ID" value="TraesROB_scaffold_061743_01G000100"/>
</dbReference>
<dbReference type="Gramene" id="TraesCLE_scaffold_048540_01G000100.1">
    <property type="protein sequence ID" value="TraesCLE_scaffold_048540_01G000100.1"/>
    <property type="gene ID" value="TraesCLE_scaffold_048540_01G000100"/>
</dbReference>
<dbReference type="EnsemblPlants" id="TraesCS6A02G103700.1">
    <property type="protein sequence ID" value="TraesCS6A02G103700.1"/>
    <property type="gene ID" value="TraesCS6A02G103700"/>
</dbReference>